<dbReference type="Gene3D" id="3.90.1150.10">
    <property type="entry name" value="Aspartate Aminotransferase, domain 1"/>
    <property type="match status" value="1"/>
</dbReference>
<dbReference type="PANTHER" id="PTHR11999:SF70">
    <property type="entry name" value="MIP05841P"/>
    <property type="match status" value="1"/>
</dbReference>
<comment type="caution">
    <text evidence="8">The sequence shown here is derived from an EMBL/GenBank/DDBJ whole genome shotgun (WGS) entry which is preliminary data.</text>
</comment>
<protein>
    <submittedName>
        <fullName evidence="8">Aminotransferase class I/II-fold pyridoxal phosphate-dependent enzyme</fullName>
    </submittedName>
</protein>
<dbReference type="GO" id="GO:0019752">
    <property type="term" value="P:carboxylic acid metabolic process"/>
    <property type="evidence" value="ECO:0007669"/>
    <property type="project" value="InterPro"/>
</dbReference>
<evidence type="ECO:0000256" key="7">
    <source>
        <dbReference type="RuleBase" id="RU000382"/>
    </source>
</evidence>
<dbReference type="PRINTS" id="PR00800">
    <property type="entry name" value="YHDCRBOXLASE"/>
</dbReference>
<keyword evidence="4 6" id="KW-0663">Pyridoxal phosphate</keyword>
<dbReference type="Pfam" id="PF00282">
    <property type="entry name" value="Pyridoxal_deC"/>
    <property type="match status" value="1"/>
</dbReference>
<dbReference type="Gene3D" id="3.40.640.10">
    <property type="entry name" value="Type I PLP-dependent aspartate aminotransferase-like (Major domain)"/>
    <property type="match status" value="1"/>
</dbReference>
<reference evidence="8 9" key="1">
    <citation type="journal article" date="2015" name="Int. J. Syst. Evol. Microbiol.">
        <title>Hyunsoonleella pacifica sp. nov., isolated from seawater of South Pacific Gyre.</title>
        <authorList>
            <person name="Gao X."/>
            <person name="Zhang Z."/>
            <person name="Dai X."/>
            <person name="Zhang X.H."/>
        </authorList>
    </citation>
    <scope>NUCLEOTIDE SEQUENCE [LARGE SCALE GENOMIC DNA]</scope>
    <source>
        <strain evidence="8 9">SW033</strain>
    </source>
</reference>
<keyword evidence="8" id="KW-0808">Transferase</keyword>
<dbReference type="InterPro" id="IPR015421">
    <property type="entry name" value="PyrdxlP-dep_Trfase_major"/>
</dbReference>
<keyword evidence="8" id="KW-0032">Aminotransferase</keyword>
<evidence type="ECO:0000256" key="5">
    <source>
        <dbReference type="ARBA" id="ARBA00023239"/>
    </source>
</evidence>
<dbReference type="EMBL" id="SIRS01000003">
    <property type="protein sequence ID" value="TBN16293.1"/>
    <property type="molecule type" value="Genomic_DNA"/>
</dbReference>
<organism evidence="8 9">
    <name type="scientific">Hyunsoonleella pacifica</name>
    <dbReference type="NCBI Taxonomy" id="1080224"/>
    <lineage>
        <taxon>Bacteria</taxon>
        <taxon>Pseudomonadati</taxon>
        <taxon>Bacteroidota</taxon>
        <taxon>Flavobacteriia</taxon>
        <taxon>Flavobacteriales</taxon>
        <taxon>Flavobacteriaceae</taxon>
    </lineage>
</organism>
<dbReference type="GO" id="GO:0016831">
    <property type="term" value="F:carboxy-lyase activity"/>
    <property type="evidence" value="ECO:0007669"/>
    <property type="project" value="UniProtKB-KW"/>
</dbReference>
<dbReference type="SUPFAM" id="SSF53383">
    <property type="entry name" value="PLP-dependent transferases"/>
    <property type="match status" value="1"/>
</dbReference>
<evidence type="ECO:0000313" key="9">
    <source>
        <dbReference type="Proteomes" id="UP000292372"/>
    </source>
</evidence>
<dbReference type="AlphaFoldDB" id="A0A4V2JAZ9"/>
<comment type="similarity">
    <text evidence="2 7">Belongs to the group II decarboxylase family.</text>
</comment>
<evidence type="ECO:0000256" key="2">
    <source>
        <dbReference type="ARBA" id="ARBA00009533"/>
    </source>
</evidence>
<feature type="modified residue" description="N6-(pyridoxal phosphate)lysine" evidence="6">
    <location>
        <position position="305"/>
    </location>
</feature>
<dbReference type="GO" id="GO:0030170">
    <property type="term" value="F:pyridoxal phosphate binding"/>
    <property type="evidence" value="ECO:0007669"/>
    <property type="project" value="InterPro"/>
</dbReference>
<evidence type="ECO:0000256" key="3">
    <source>
        <dbReference type="ARBA" id="ARBA00022793"/>
    </source>
</evidence>
<sequence length="491" mass="55657">MIDKPFLNKETESTNKEMVLSKQEMLDYGYQIVDTIVEHFENQHLKAPVSVSTREEMDSVFLEEAPENPMNAIKVLEFVKEKVFSETTNVAHPKFFSFVPSPSNFISAMSDSLATGFNIFSGGWSTSAAAELEIVCINWLLKLFNFPVKKGGGIFTSGGSMANLTALVTARREKLGENFENGTIYMSDQTHSSNIKAIRIIGLKKEQVRIIPTDLEFKMSLNKLRNAIAKDKLMGFKPFCIIANAGTTNTGSVDNLFEISKICKAERIWLHIDAAYGGGAILSTKGALALKGIEKANSITIDPHKWFYQPYEIGCLLVRNHKWLSNTFTEKPEYLKDIEGNQSEINFYDYGIQLTRRFRALKFYMSIKTFGLKAFREAVTYNIELAEKTEALIRKSKHWEIVAPANLAIINFRYNPVDTDYKENELDRINQAISQRISNQKSAMLVTTILQNQIVLRMCLINPRTTINSIKETLKLCHDFAIEISKTSEKR</sequence>
<proteinExistence type="inferred from homology"/>
<evidence type="ECO:0000256" key="4">
    <source>
        <dbReference type="ARBA" id="ARBA00022898"/>
    </source>
</evidence>
<dbReference type="Gene3D" id="3.90.1150.170">
    <property type="match status" value="1"/>
</dbReference>
<keyword evidence="5 7" id="KW-0456">Lyase</keyword>
<dbReference type="PANTHER" id="PTHR11999">
    <property type="entry name" value="GROUP II PYRIDOXAL-5-PHOSPHATE DECARBOXYLASE"/>
    <property type="match status" value="1"/>
</dbReference>
<dbReference type="InterPro" id="IPR015422">
    <property type="entry name" value="PyrdxlP-dep_Trfase_small"/>
</dbReference>
<dbReference type="GO" id="GO:0006520">
    <property type="term" value="P:amino acid metabolic process"/>
    <property type="evidence" value="ECO:0007669"/>
    <property type="project" value="InterPro"/>
</dbReference>
<keyword evidence="3" id="KW-0210">Decarboxylase</keyword>
<name>A0A4V2JAZ9_9FLAO</name>
<evidence type="ECO:0000256" key="6">
    <source>
        <dbReference type="PIRSR" id="PIRSR602129-50"/>
    </source>
</evidence>
<evidence type="ECO:0000313" key="8">
    <source>
        <dbReference type="EMBL" id="TBN16293.1"/>
    </source>
</evidence>
<evidence type="ECO:0000256" key="1">
    <source>
        <dbReference type="ARBA" id="ARBA00001933"/>
    </source>
</evidence>
<dbReference type="InterPro" id="IPR015424">
    <property type="entry name" value="PyrdxlP-dep_Trfase"/>
</dbReference>
<dbReference type="InterPro" id="IPR002129">
    <property type="entry name" value="PyrdxlP-dep_de-COase"/>
</dbReference>
<gene>
    <name evidence="8" type="ORF">EYD46_06490</name>
</gene>
<dbReference type="GO" id="GO:0008483">
    <property type="term" value="F:transaminase activity"/>
    <property type="evidence" value="ECO:0007669"/>
    <property type="project" value="UniProtKB-KW"/>
</dbReference>
<dbReference type="Proteomes" id="UP000292372">
    <property type="component" value="Unassembled WGS sequence"/>
</dbReference>
<comment type="cofactor">
    <cofactor evidence="1 6 7">
        <name>pyridoxal 5'-phosphate</name>
        <dbReference type="ChEBI" id="CHEBI:597326"/>
    </cofactor>
</comment>
<dbReference type="OrthoDB" id="9803665at2"/>
<keyword evidence="9" id="KW-1185">Reference proteome</keyword>
<accession>A0A4V2JAZ9</accession>
<dbReference type="CDD" id="cd06450">
    <property type="entry name" value="DOPA_deC_like"/>
    <property type="match status" value="1"/>
</dbReference>
<dbReference type="RefSeq" id="WP_130936275.1">
    <property type="nucleotide sequence ID" value="NZ_BMEE01000002.1"/>
</dbReference>
<dbReference type="InterPro" id="IPR010977">
    <property type="entry name" value="Aromatic_deC"/>
</dbReference>